<dbReference type="PROSITE" id="PS50893">
    <property type="entry name" value="ABC_TRANSPORTER_2"/>
    <property type="match status" value="1"/>
</dbReference>
<keyword evidence="1" id="KW-0813">Transport</keyword>
<proteinExistence type="predicted"/>
<dbReference type="InterPro" id="IPR027417">
    <property type="entry name" value="P-loop_NTPase"/>
</dbReference>
<organism evidence="5 6">
    <name type="scientific">Pseudonocardia ammonioxydans</name>
    <dbReference type="NCBI Taxonomy" id="260086"/>
    <lineage>
        <taxon>Bacteria</taxon>
        <taxon>Bacillati</taxon>
        <taxon>Actinomycetota</taxon>
        <taxon>Actinomycetes</taxon>
        <taxon>Pseudonocardiales</taxon>
        <taxon>Pseudonocardiaceae</taxon>
        <taxon>Pseudonocardia</taxon>
    </lineage>
</organism>
<evidence type="ECO:0000313" key="5">
    <source>
        <dbReference type="EMBL" id="SFO17585.1"/>
    </source>
</evidence>
<dbReference type="PANTHER" id="PTHR42794">
    <property type="entry name" value="HEMIN IMPORT ATP-BINDING PROTEIN HMUV"/>
    <property type="match status" value="1"/>
</dbReference>
<dbReference type="PANTHER" id="PTHR42794:SF2">
    <property type="entry name" value="ABC TRANSPORTER ATP-BINDING PROTEIN"/>
    <property type="match status" value="1"/>
</dbReference>
<dbReference type="InterPro" id="IPR003439">
    <property type="entry name" value="ABC_transporter-like_ATP-bd"/>
</dbReference>
<dbReference type="GO" id="GO:0016887">
    <property type="term" value="F:ATP hydrolysis activity"/>
    <property type="evidence" value="ECO:0007669"/>
    <property type="project" value="InterPro"/>
</dbReference>
<evidence type="ECO:0000259" key="4">
    <source>
        <dbReference type="PROSITE" id="PS50893"/>
    </source>
</evidence>
<accession>A0A1I5F1G5</accession>
<dbReference type="SUPFAM" id="SSF52540">
    <property type="entry name" value="P-loop containing nucleoside triphosphate hydrolases"/>
    <property type="match status" value="1"/>
</dbReference>
<evidence type="ECO:0000256" key="1">
    <source>
        <dbReference type="ARBA" id="ARBA00022448"/>
    </source>
</evidence>
<dbReference type="STRING" id="260086.SAMN05216207_103445"/>
<sequence>MTGLSLDGLTVAAGGREIVRELSLDVASGSVVGLVGPNGSGKSTALRCVYRTLRPLRGTVLLDGEDLTTGPLRQSARRVAAMTQDHASDLDFTVAELVALGRTPHLAGHRCPGPDDLRICREAMDRVGVTHLADRGVLTLSGGERQRVLAARALAQTPEVLVLDEPTNHLDISYQLGLLALLRELGTTVLVVLHDLNLAASVCDRIGVLSDGRLVAAGTPAEVLTPALVADVFGVRADVVTHPVTGGTRLLYALPDTPARPDP</sequence>
<dbReference type="SMART" id="SM00382">
    <property type="entry name" value="AAA"/>
    <property type="match status" value="1"/>
</dbReference>
<dbReference type="Pfam" id="PF00005">
    <property type="entry name" value="ABC_tran"/>
    <property type="match status" value="1"/>
</dbReference>
<dbReference type="RefSeq" id="WP_093351069.1">
    <property type="nucleotide sequence ID" value="NZ_FOUY01000034.1"/>
</dbReference>
<reference evidence="5 6" key="1">
    <citation type="submission" date="2016-10" db="EMBL/GenBank/DDBJ databases">
        <authorList>
            <person name="de Groot N.N."/>
        </authorList>
    </citation>
    <scope>NUCLEOTIDE SEQUENCE [LARGE SCALE GENOMIC DNA]</scope>
    <source>
        <strain evidence="5 6">CGMCC 4.1877</strain>
    </source>
</reference>
<dbReference type="InterPro" id="IPR003593">
    <property type="entry name" value="AAA+_ATPase"/>
</dbReference>
<dbReference type="OrthoDB" id="3426016at2"/>
<evidence type="ECO:0000256" key="2">
    <source>
        <dbReference type="ARBA" id="ARBA00022741"/>
    </source>
</evidence>
<dbReference type="CDD" id="cd03214">
    <property type="entry name" value="ABC_Iron-Siderophores_B12_Hemin"/>
    <property type="match status" value="1"/>
</dbReference>
<evidence type="ECO:0000256" key="3">
    <source>
        <dbReference type="ARBA" id="ARBA00022840"/>
    </source>
</evidence>
<dbReference type="EMBL" id="FOUY01000034">
    <property type="protein sequence ID" value="SFO17585.1"/>
    <property type="molecule type" value="Genomic_DNA"/>
</dbReference>
<dbReference type="Proteomes" id="UP000199614">
    <property type="component" value="Unassembled WGS sequence"/>
</dbReference>
<gene>
    <name evidence="5" type="ORF">SAMN05216207_103445</name>
</gene>
<feature type="domain" description="ABC transporter" evidence="4">
    <location>
        <begin position="4"/>
        <end position="236"/>
    </location>
</feature>
<keyword evidence="3 5" id="KW-0067">ATP-binding</keyword>
<keyword evidence="6" id="KW-1185">Reference proteome</keyword>
<protein>
    <submittedName>
        <fullName evidence="5">Iron complex transport system ATP-binding protein</fullName>
    </submittedName>
</protein>
<name>A0A1I5F1G5_PSUAM</name>
<dbReference type="Gene3D" id="3.40.50.300">
    <property type="entry name" value="P-loop containing nucleotide triphosphate hydrolases"/>
    <property type="match status" value="1"/>
</dbReference>
<keyword evidence="2" id="KW-0547">Nucleotide-binding</keyword>
<evidence type="ECO:0000313" key="6">
    <source>
        <dbReference type="Proteomes" id="UP000199614"/>
    </source>
</evidence>
<dbReference type="GO" id="GO:0005524">
    <property type="term" value="F:ATP binding"/>
    <property type="evidence" value="ECO:0007669"/>
    <property type="project" value="UniProtKB-KW"/>
</dbReference>
<dbReference type="FunFam" id="3.40.50.300:FF:000134">
    <property type="entry name" value="Iron-enterobactin ABC transporter ATP-binding protein"/>
    <property type="match status" value="1"/>
</dbReference>
<dbReference type="AlphaFoldDB" id="A0A1I5F1G5"/>